<dbReference type="RefSeq" id="WP_121838010.1">
    <property type="nucleotide sequence ID" value="NZ_ML014761.1"/>
</dbReference>
<dbReference type="GO" id="GO:0005737">
    <property type="term" value="C:cytoplasm"/>
    <property type="evidence" value="ECO:0007669"/>
    <property type="project" value="TreeGrafter"/>
</dbReference>
<sequence length="236" mass="26328">MKILIIGGSGGIGQALIKEALQRFEGANIYATYHKNKPQWNLPCLTWLPLDATNENQIFKLSQKITDLDLLINSIGFLHSPSQLPEKSVQQFDVDFFQQNLSLNTLPTLLLAKHFQSAFKNAGNQSRFAVFSARIGSISDNRLGGWVSYRSSKAALNMAIKTISIEWQRTVKNVCLFAFHPGTTDTELSKPFQHNLKPQQLQTAKHTAEAFFDVCGQLTSADSGCFVDYQGNSITW</sequence>
<dbReference type="OrthoDB" id="9785826at2"/>
<reference evidence="1 2" key="1">
    <citation type="submission" date="2018-09" db="EMBL/GenBank/DDBJ databases">
        <title>Phylogeny of the Shewanellaceae, and recommendation for two new genera, Pseudoshewanella and Parashewanella.</title>
        <authorList>
            <person name="Wang G."/>
        </authorList>
    </citation>
    <scope>NUCLEOTIDE SEQUENCE [LARGE SCALE GENOMIC DNA]</scope>
    <source>
        <strain evidence="1 2">C51</strain>
    </source>
</reference>
<protein>
    <submittedName>
        <fullName evidence="1">SDR family NAD(P)-dependent oxidoreductase</fullName>
    </submittedName>
</protein>
<evidence type="ECO:0000313" key="2">
    <source>
        <dbReference type="Proteomes" id="UP000281474"/>
    </source>
</evidence>
<organism evidence="1 2">
    <name type="scientific">Parashewanella curva</name>
    <dbReference type="NCBI Taxonomy" id="2338552"/>
    <lineage>
        <taxon>Bacteria</taxon>
        <taxon>Pseudomonadati</taxon>
        <taxon>Pseudomonadota</taxon>
        <taxon>Gammaproteobacteria</taxon>
        <taxon>Alteromonadales</taxon>
        <taxon>Shewanellaceae</taxon>
        <taxon>Parashewanella</taxon>
    </lineage>
</organism>
<dbReference type="Gene3D" id="3.40.50.720">
    <property type="entry name" value="NAD(P)-binding Rossmann-like Domain"/>
    <property type="match status" value="1"/>
</dbReference>
<dbReference type="InterPro" id="IPR051468">
    <property type="entry name" value="Fungal_SecMetab_SDRs"/>
</dbReference>
<dbReference type="GO" id="GO:0016491">
    <property type="term" value="F:oxidoreductase activity"/>
    <property type="evidence" value="ECO:0007669"/>
    <property type="project" value="TreeGrafter"/>
</dbReference>
<keyword evidence="2" id="KW-1185">Reference proteome</keyword>
<dbReference type="EMBL" id="QZEI01000012">
    <property type="protein sequence ID" value="RLV60735.1"/>
    <property type="molecule type" value="Genomic_DNA"/>
</dbReference>
<comment type="caution">
    <text evidence="1">The sequence shown here is derived from an EMBL/GenBank/DDBJ whole genome shotgun (WGS) entry which is preliminary data.</text>
</comment>
<proteinExistence type="predicted"/>
<dbReference type="SUPFAM" id="SSF51735">
    <property type="entry name" value="NAD(P)-binding Rossmann-fold domains"/>
    <property type="match status" value="1"/>
</dbReference>
<dbReference type="PANTHER" id="PTHR43544:SF12">
    <property type="entry name" value="NAD(P)-BINDING ROSSMANN-FOLD SUPERFAMILY PROTEIN"/>
    <property type="match status" value="1"/>
</dbReference>
<gene>
    <name evidence="1" type="ORF">D5018_05530</name>
</gene>
<dbReference type="InterPro" id="IPR036291">
    <property type="entry name" value="NAD(P)-bd_dom_sf"/>
</dbReference>
<accession>A0A3L8PZJ4</accession>
<dbReference type="Proteomes" id="UP000281474">
    <property type="component" value="Unassembled WGS sequence"/>
</dbReference>
<dbReference type="Pfam" id="PF00106">
    <property type="entry name" value="adh_short"/>
    <property type="match status" value="1"/>
</dbReference>
<dbReference type="PANTHER" id="PTHR43544">
    <property type="entry name" value="SHORT-CHAIN DEHYDROGENASE/REDUCTASE"/>
    <property type="match status" value="1"/>
</dbReference>
<name>A0A3L8PZJ4_9GAMM</name>
<dbReference type="InterPro" id="IPR002347">
    <property type="entry name" value="SDR_fam"/>
</dbReference>
<dbReference type="AlphaFoldDB" id="A0A3L8PZJ4"/>
<dbReference type="PRINTS" id="PR00081">
    <property type="entry name" value="GDHRDH"/>
</dbReference>
<evidence type="ECO:0000313" key="1">
    <source>
        <dbReference type="EMBL" id="RLV60735.1"/>
    </source>
</evidence>